<dbReference type="CDD" id="cd17316">
    <property type="entry name" value="MFS_SV2_like"/>
    <property type="match status" value="1"/>
</dbReference>
<keyword evidence="2 5" id="KW-0812">Transmembrane</keyword>
<dbReference type="RefSeq" id="WP_185105581.1">
    <property type="nucleotide sequence ID" value="NZ_BAAAXY010000308.1"/>
</dbReference>
<evidence type="ECO:0000256" key="3">
    <source>
        <dbReference type="ARBA" id="ARBA00022989"/>
    </source>
</evidence>
<gene>
    <name evidence="7" type="ORF">HD593_006317</name>
</gene>
<dbReference type="PANTHER" id="PTHR23508">
    <property type="entry name" value="CARBOXYLIC ACID TRANSPORTER PROTEIN HOMOLOG"/>
    <property type="match status" value="1"/>
</dbReference>
<keyword evidence="4 5" id="KW-0472">Membrane</keyword>
<proteinExistence type="predicted"/>
<evidence type="ECO:0000313" key="8">
    <source>
        <dbReference type="Proteomes" id="UP000565579"/>
    </source>
</evidence>
<protein>
    <submittedName>
        <fullName evidence="7">Putative MFS transporter</fullName>
    </submittedName>
</protein>
<feature type="transmembrane region" description="Helical" evidence="5">
    <location>
        <begin position="340"/>
        <end position="360"/>
    </location>
</feature>
<dbReference type="EMBL" id="JACHMI010000001">
    <property type="protein sequence ID" value="MBB6551522.1"/>
    <property type="molecule type" value="Genomic_DNA"/>
</dbReference>
<feature type="domain" description="Major facilitator superfamily (MFS) profile" evidence="6">
    <location>
        <begin position="27"/>
        <end position="431"/>
    </location>
</feature>
<dbReference type="InterPro" id="IPR036259">
    <property type="entry name" value="MFS_trans_sf"/>
</dbReference>
<feature type="transmembrane region" description="Helical" evidence="5">
    <location>
        <begin position="288"/>
        <end position="306"/>
    </location>
</feature>
<feature type="transmembrane region" description="Helical" evidence="5">
    <location>
        <begin position="249"/>
        <end position="268"/>
    </location>
</feature>
<dbReference type="Pfam" id="PF00083">
    <property type="entry name" value="Sugar_tr"/>
    <property type="match status" value="1"/>
</dbReference>
<feature type="transmembrane region" description="Helical" evidence="5">
    <location>
        <begin position="93"/>
        <end position="112"/>
    </location>
</feature>
<evidence type="ECO:0000259" key="6">
    <source>
        <dbReference type="PROSITE" id="PS50850"/>
    </source>
</evidence>
<name>A0A7X0U191_9ACTN</name>
<dbReference type="GO" id="GO:0046943">
    <property type="term" value="F:carboxylic acid transmembrane transporter activity"/>
    <property type="evidence" value="ECO:0007669"/>
    <property type="project" value="TreeGrafter"/>
</dbReference>
<reference evidence="7 8" key="1">
    <citation type="submission" date="2020-08" db="EMBL/GenBank/DDBJ databases">
        <title>Sequencing the genomes of 1000 actinobacteria strains.</title>
        <authorList>
            <person name="Klenk H.-P."/>
        </authorList>
    </citation>
    <scope>NUCLEOTIDE SEQUENCE [LARGE SCALE GENOMIC DNA]</scope>
    <source>
        <strain evidence="7 8">DSM 43768</strain>
    </source>
</reference>
<sequence length="435" mass="46277">MTAIDSPTLPIGAAFDRMPFTRRHVLIALALFVAFVIESWEQLALVYVSGDLGTKLGIDEAGVGLVLSAVAFGMIPGVLVWGPVADRIGRRPTAFWSLLAYGVVALASAFAPNAEVLVALRVASGLALAGVYTITFPFFLELLPTRHRGRAAVYLSIGWPIGMLAAIGASVALGDLGWHVVVVASAVAGLWAFAIRAWVPESPYWLAARGRQEEARAVLRTLGSPDAEATFTVATHRVGRPLDLFRGGLARITLVMLALNFVFNWGYWGLQTWLPTLLQERGLTLSASLGFAALSALMMIPGYVCASLLTGRFGRKRVFLVFVVAAALGGLWFATAESSFGLYAGNFVLAFFSMGAWGVWNTWNGEFYPTALRGTGYSWATAAQLVATTVAPSAVGALLANATGFTATMLVINAFMVATALLAVPLPETEGRELE</sequence>
<evidence type="ECO:0000313" key="7">
    <source>
        <dbReference type="EMBL" id="MBB6551522.1"/>
    </source>
</evidence>
<feature type="transmembrane region" description="Helical" evidence="5">
    <location>
        <begin position="61"/>
        <end position="81"/>
    </location>
</feature>
<dbReference type="InterPro" id="IPR005828">
    <property type="entry name" value="MFS_sugar_transport-like"/>
</dbReference>
<keyword evidence="3 5" id="KW-1133">Transmembrane helix</keyword>
<feature type="transmembrane region" description="Helical" evidence="5">
    <location>
        <begin position="25"/>
        <end position="49"/>
    </location>
</feature>
<evidence type="ECO:0000256" key="1">
    <source>
        <dbReference type="ARBA" id="ARBA00004651"/>
    </source>
</evidence>
<dbReference type="Proteomes" id="UP000565579">
    <property type="component" value="Unassembled WGS sequence"/>
</dbReference>
<dbReference type="PROSITE" id="PS50850">
    <property type="entry name" value="MFS"/>
    <property type="match status" value="1"/>
</dbReference>
<evidence type="ECO:0000256" key="5">
    <source>
        <dbReference type="SAM" id="Phobius"/>
    </source>
</evidence>
<dbReference type="Gene3D" id="1.20.1250.20">
    <property type="entry name" value="MFS general substrate transporter like domains"/>
    <property type="match status" value="1"/>
</dbReference>
<dbReference type="SUPFAM" id="SSF103473">
    <property type="entry name" value="MFS general substrate transporter"/>
    <property type="match status" value="1"/>
</dbReference>
<organism evidence="7 8">
    <name type="scientific">Nonomuraea rubra</name>
    <dbReference type="NCBI Taxonomy" id="46180"/>
    <lineage>
        <taxon>Bacteria</taxon>
        <taxon>Bacillati</taxon>
        <taxon>Actinomycetota</taxon>
        <taxon>Actinomycetes</taxon>
        <taxon>Streptosporangiales</taxon>
        <taxon>Streptosporangiaceae</taxon>
        <taxon>Nonomuraea</taxon>
    </lineage>
</organism>
<feature type="transmembrane region" description="Helical" evidence="5">
    <location>
        <begin position="178"/>
        <end position="199"/>
    </location>
</feature>
<dbReference type="InterPro" id="IPR020846">
    <property type="entry name" value="MFS_dom"/>
</dbReference>
<comment type="subcellular location">
    <subcellularLocation>
        <location evidence="1">Cell membrane</location>
        <topology evidence="1">Multi-pass membrane protein</topology>
    </subcellularLocation>
</comment>
<evidence type="ECO:0000256" key="2">
    <source>
        <dbReference type="ARBA" id="ARBA00022692"/>
    </source>
</evidence>
<comment type="caution">
    <text evidence="7">The sequence shown here is derived from an EMBL/GenBank/DDBJ whole genome shotgun (WGS) entry which is preliminary data.</text>
</comment>
<accession>A0A7X0U191</accession>
<dbReference type="AlphaFoldDB" id="A0A7X0U191"/>
<feature type="transmembrane region" description="Helical" evidence="5">
    <location>
        <begin position="405"/>
        <end position="426"/>
    </location>
</feature>
<keyword evidence="8" id="KW-1185">Reference proteome</keyword>
<dbReference type="GO" id="GO:0005886">
    <property type="term" value="C:plasma membrane"/>
    <property type="evidence" value="ECO:0007669"/>
    <property type="project" value="UniProtKB-SubCell"/>
</dbReference>
<feature type="transmembrane region" description="Helical" evidence="5">
    <location>
        <begin position="318"/>
        <end position="334"/>
    </location>
</feature>
<evidence type="ECO:0000256" key="4">
    <source>
        <dbReference type="ARBA" id="ARBA00023136"/>
    </source>
</evidence>
<feature type="transmembrane region" description="Helical" evidence="5">
    <location>
        <begin position="118"/>
        <end position="140"/>
    </location>
</feature>
<dbReference type="PANTHER" id="PTHR23508:SF10">
    <property type="entry name" value="CARBOXYLIC ACID TRANSPORTER PROTEIN HOMOLOG"/>
    <property type="match status" value="1"/>
</dbReference>
<feature type="transmembrane region" description="Helical" evidence="5">
    <location>
        <begin position="381"/>
        <end position="399"/>
    </location>
</feature>
<feature type="transmembrane region" description="Helical" evidence="5">
    <location>
        <begin position="152"/>
        <end position="172"/>
    </location>
</feature>